<dbReference type="AlphaFoldDB" id="A0A9P1KEF1"/>
<protein>
    <submittedName>
        <fullName evidence="1">Uncharacterized protein</fullName>
    </submittedName>
</protein>
<dbReference type="Proteomes" id="UP000032946">
    <property type="component" value="Chromosome"/>
</dbReference>
<proteinExistence type="predicted"/>
<dbReference type="InterPro" id="IPR054637">
    <property type="entry name" value="Asr1405_Asl0597-like"/>
</dbReference>
<dbReference type="NCBIfam" id="NF045598">
    <property type="entry name" value="asr1405_asl0597"/>
    <property type="match status" value="1"/>
</dbReference>
<dbReference type="EMBL" id="FO818640">
    <property type="protein sequence ID" value="CDM94627.1"/>
    <property type="molecule type" value="Genomic_DNA"/>
</dbReference>
<evidence type="ECO:0000313" key="1">
    <source>
        <dbReference type="EMBL" id="CDM94627.1"/>
    </source>
</evidence>
<name>A0A9P1KEF1_9CYAN</name>
<evidence type="ECO:0000313" key="2">
    <source>
        <dbReference type="Proteomes" id="UP000032946"/>
    </source>
</evidence>
<sequence length="111" mass="12675">MKYGTIRVICELGQQSSAQFSANLFHLDVVMNSSELDPKSGEVVEVAWSKRWQVYRRLQELGISCWCQVDHPLRVKITNTTEAVQLASVLRRLSASPRELALSLERAWNRS</sequence>
<accession>A0A9P1KEF1</accession>
<organism evidence="1 2">
    <name type="scientific">Limnospira indica PCC 8005</name>
    <dbReference type="NCBI Taxonomy" id="376219"/>
    <lineage>
        <taxon>Bacteria</taxon>
        <taxon>Bacillati</taxon>
        <taxon>Cyanobacteriota</taxon>
        <taxon>Cyanophyceae</taxon>
        <taxon>Oscillatoriophycideae</taxon>
        <taxon>Oscillatoriales</taxon>
        <taxon>Sirenicapillariaceae</taxon>
        <taxon>Limnospira</taxon>
    </lineage>
</organism>
<reference evidence="1 2" key="1">
    <citation type="submission" date="2014-02" db="EMBL/GenBank/DDBJ databases">
        <authorList>
            <person name="Genoscope - CEA"/>
        </authorList>
    </citation>
    <scope>NUCLEOTIDE SEQUENCE [LARGE SCALE GENOMIC DNA]</scope>
    <source>
        <strain evidence="1 2">PCC 8005</strain>
    </source>
</reference>
<keyword evidence="2" id="KW-1185">Reference proteome</keyword>
<gene>
    <name evidence="1" type="ORF">ARTHRO_20161</name>
</gene>